<feature type="domain" description="aECM cysteine-cradle" evidence="2">
    <location>
        <begin position="210"/>
        <end position="259"/>
    </location>
</feature>
<organism evidence="3 4">
    <name type="scientific">Plectus sambesii</name>
    <dbReference type="NCBI Taxonomy" id="2011161"/>
    <lineage>
        <taxon>Eukaryota</taxon>
        <taxon>Metazoa</taxon>
        <taxon>Ecdysozoa</taxon>
        <taxon>Nematoda</taxon>
        <taxon>Chromadorea</taxon>
        <taxon>Plectida</taxon>
        <taxon>Plectina</taxon>
        <taxon>Plectoidea</taxon>
        <taxon>Plectidae</taxon>
        <taxon>Plectus</taxon>
    </lineage>
</organism>
<keyword evidence="3" id="KW-1185">Reference proteome</keyword>
<proteinExistence type="predicted"/>
<feature type="region of interest" description="Disordered" evidence="1">
    <location>
        <begin position="136"/>
        <end position="174"/>
    </location>
</feature>
<name>A0A914WHB8_9BILA</name>
<sequence>MKAPTVSATKSTESKTSLNSEQTSSNIQGFDPFFEESSGTGQEPLRSPSIAKGSGEAVLIRKSVVISKTGHIERPSSSYTKYGRDPEIIEEIVSNSKAVTPKLKSKAFGDVFDSEEDKAAEEFDYGEEIDAESSNAPVLISPKVKSSANSAKKTRQNGSHGANRRPNRIRSGTNRYVPRARVFPSPQQEVQLSTASISGAPAPIAYRLSPEHCDQIKNIAKMYGIVDVVSWIRHNCKFAQAYFPGYTCKQMNEYVASCY</sequence>
<dbReference type="AlphaFoldDB" id="A0A914WHB8"/>
<accession>A0A914WHB8</accession>
<evidence type="ECO:0000259" key="2">
    <source>
        <dbReference type="Pfam" id="PF23626"/>
    </source>
</evidence>
<feature type="compositionally biased region" description="Polar residues" evidence="1">
    <location>
        <begin position="1"/>
        <end position="28"/>
    </location>
</feature>
<dbReference type="InterPro" id="IPR055352">
    <property type="entry name" value="CCD_aECM"/>
</dbReference>
<dbReference type="Proteomes" id="UP000887566">
    <property type="component" value="Unplaced"/>
</dbReference>
<dbReference type="Pfam" id="PF23626">
    <property type="entry name" value="CCD_aECM"/>
    <property type="match status" value="1"/>
</dbReference>
<dbReference type="WBParaSite" id="PSAMB.scaffold4165size15435.g23646.t1">
    <property type="protein sequence ID" value="PSAMB.scaffold4165size15435.g23646.t1"/>
    <property type="gene ID" value="PSAMB.scaffold4165size15435.g23646"/>
</dbReference>
<dbReference type="PANTHER" id="PTHR37435">
    <property type="entry name" value="PROTEIN CBG14344"/>
    <property type="match status" value="1"/>
</dbReference>
<feature type="compositionally biased region" description="Polar residues" evidence="1">
    <location>
        <begin position="144"/>
        <end position="160"/>
    </location>
</feature>
<evidence type="ECO:0000256" key="1">
    <source>
        <dbReference type="SAM" id="MobiDB-lite"/>
    </source>
</evidence>
<feature type="region of interest" description="Disordered" evidence="1">
    <location>
        <begin position="1"/>
        <end position="52"/>
    </location>
</feature>
<reference evidence="4" key="1">
    <citation type="submission" date="2022-11" db="UniProtKB">
        <authorList>
            <consortium name="WormBaseParasite"/>
        </authorList>
    </citation>
    <scope>IDENTIFICATION</scope>
</reference>
<evidence type="ECO:0000313" key="3">
    <source>
        <dbReference type="Proteomes" id="UP000887566"/>
    </source>
</evidence>
<evidence type="ECO:0000313" key="4">
    <source>
        <dbReference type="WBParaSite" id="PSAMB.scaffold4165size15435.g23646.t1"/>
    </source>
</evidence>
<protein>
    <recommendedName>
        <fullName evidence="2">aECM cysteine-cradle domain-containing protein</fullName>
    </recommendedName>
</protein>
<dbReference type="PANTHER" id="PTHR37435:SF5">
    <property type="entry name" value="SECRETED PROTEIN"/>
    <property type="match status" value="1"/>
</dbReference>